<evidence type="ECO:0000256" key="4">
    <source>
        <dbReference type="HAMAP-Rule" id="MF_01341"/>
    </source>
</evidence>
<dbReference type="EMBL" id="LIZS01000004">
    <property type="protein sequence ID" value="KPJ54289.1"/>
    <property type="molecule type" value="Genomic_DNA"/>
</dbReference>
<evidence type="ECO:0000256" key="3">
    <source>
        <dbReference type="ARBA" id="ARBA00023274"/>
    </source>
</evidence>
<feature type="region of interest" description="Disordered" evidence="6">
    <location>
        <begin position="1"/>
        <end position="57"/>
    </location>
</feature>
<evidence type="ECO:0000256" key="1">
    <source>
        <dbReference type="ARBA" id="ARBA00007320"/>
    </source>
</evidence>
<dbReference type="GO" id="GO:0019843">
    <property type="term" value="F:rRNA binding"/>
    <property type="evidence" value="ECO:0007669"/>
    <property type="project" value="UniProtKB-UniRule"/>
</dbReference>
<dbReference type="InterPro" id="IPR030878">
    <property type="entry name" value="Ribosomal_uL15"/>
</dbReference>
<protein>
    <recommendedName>
        <fullName evidence="4">Large ribosomal subunit protein uL15</fullName>
    </recommendedName>
</protein>
<dbReference type="SUPFAM" id="SSF52080">
    <property type="entry name" value="Ribosomal proteins L15p and L18e"/>
    <property type="match status" value="1"/>
</dbReference>
<feature type="domain" description="Large ribosomal subunit protein uL15/eL18" evidence="7">
    <location>
        <begin position="76"/>
        <end position="144"/>
    </location>
</feature>
<evidence type="ECO:0000313" key="9">
    <source>
        <dbReference type="Proteomes" id="UP000052008"/>
    </source>
</evidence>
<keyword evidence="4" id="KW-0694">RNA-binding</keyword>
<dbReference type="STRING" id="1703770.AMJ39_00645"/>
<comment type="function">
    <text evidence="4">Binds to the 23S rRNA.</text>
</comment>
<dbReference type="PANTHER" id="PTHR12934">
    <property type="entry name" value="50S RIBOSOMAL PROTEIN L15"/>
    <property type="match status" value="1"/>
</dbReference>
<keyword evidence="4" id="KW-0699">rRNA-binding</keyword>
<feature type="compositionally biased region" description="Polar residues" evidence="6">
    <location>
        <begin position="27"/>
        <end position="43"/>
    </location>
</feature>
<dbReference type="NCBIfam" id="TIGR01071">
    <property type="entry name" value="rplO_bact"/>
    <property type="match status" value="1"/>
</dbReference>
<dbReference type="PROSITE" id="PS00475">
    <property type="entry name" value="RIBOSOMAL_L15"/>
    <property type="match status" value="1"/>
</dbReference>
<evidence type="ECO:0000259" key="7">
    <source>
        <dbReference type="Pfam" id="PF00828"/>
    </source>
</evidence>
<dbReference type="GO" id="GO:0003735">
    <property type="term" value="F:structural constituent of ribosome"/>
    <property type="evidence" value="ECO:0007669"/>
    <property type="project" value="InterPro"/>
</dbReference>
<dbReference type="PANTHER" id="PTHR12934:SF11">
    <property type="entry name" value="LARGE RIBOSOMAL SUBUNIT PROTEIN UL15M"/>
    <property type="match status" value="1"/>
</dbReference>
<dbReference type="InterPro" id="IPR005749">
    <property type="entry name" value="Ribosomal_uL15_bac-type"/>
</dbReference>
<comment type="similarity">
    <text evidence="1 4 5">Belongs to the universal ribosomal protein uL15 family.</text>
</comment>
<evidence type="ECO:0000256" key="2">
    <source>
        <dbReference type="ARBA" id="ARBA00022980"/>
    </source>
</evidence>
<evidence type="ECO:0000256" key="6">
    <source>
        <dbReference type="SAM" id="MobiDB-lite"/>
    </source>
</evidence>
<dbReference type="GO" id="GO:0006412">
    <property type="term" value="P:translation"/>
    <property type="evidence" value="ECO:0007669"/>
    <property type="project" value="UniProtKB-UniRule"/>
</dbReference>
<dbReference type="InterPro" id="IPR001196">
    <property type="entry name" value="Ribosomal_uL15_CS"/>
</dbReference>
<evidence type="ECO:0000256" key="5">
    <source>
        <dbReference type="RuleBase" id="RU003888"/>
    </source>
</evidence>
<reference evidence="8 9" key="1">
    <citation type="journal article" date="2015" name="Microbiome">
        <title>Genomic resolution of linkages in carbon, nitrogen, and sulfur cycling among widespread estuary sediment bacteria.</title>
        <authorList>
            <person name="Baker B.J."/>
            <person name="Lazar C.S."/>
            <person name="Teske A.P."/>
            <person name="Dick G.J."/>
        </authorList>
    </citation>
    <scope>NUCLEOTIDE SEQUENCE [LARGE SCALE GENOMIC DNA]</scope>
    <source>
        <strain evidence="8">DG_24</strain>
    </source>
</reference>
<comment type="subunit">
    <text evidence="4">Part of the 50S ribosomal subunit.</text>
</comment>
<dbReference type="Pfam" id="PF00828">
    <property type="entry name" value="Ribosomal_L27A"/>
    <property type="match status" value="1"/>
</dbReference>
<dbReference type="PATRIC" id="fig|1703770.3.peg.202"/>
<dbReference type="InterPro" id="IPR021131">
    <property type="entry name" value="Ribosomal_uL15/eL18"/>
</dbReference>
<sequence>MRLSRLHPPPGSRTKRKRVGRGPGSTLGKTSGRGTKGQLSRSGGRSHPWFEGGQMPLQRRVPKRGFVNPHRREFQVVNVGDLARFDASATIDFDLMCERRLVRRRGGPVKVLGRGELSIPLTVRANAFSKSAREKIEALGGKAEVIEL</sequence>
<keyword evidence="3 4" id="KW-0687">Ribonucleoprotein</keyword>
<dbReference type="Proteomes" id="UP000052008">
    <property type="component" value="Unassembled WGS sequence"/>
</dbReference>
<dbReference type="InterPro" id="IPR036227">
    <property type="entry name" value="Ribosomal_uL15/eL18_sf"/>
</dbReference>
<evidence type="ECO:0000313" key="8">
    <source>
        <dbReference type="EMBL" id="KPJ54289.1"/>
    </source>
</evidence>
<gene>
    <name evidence="4" type="primary">rplO</name>
    <name evidence="8" type="ORF">AMJ39_00645</name>
</gene>
<dbReference type="GO" id="GO:0022625">
    <property type="term" value="C:cytosolic large ribosomal subunit"/>
    <property type="evidence" value="ECO:0007669"/>
    <property type="project" value="TreeGrafter"/>
</dbReference>
<organism evidence="8 9">
    <name type="scientific">candidate division TA06 bacterium DG_24</name>
    <dbReference type="NCBI Taxonomy" id="1703770"/>
    <lineage>
        <taxon>Bacteria</taxon>
        <taxon>Bacteria division TA06</taxon>
    </lineage>
</organism>
<dbReference type="HAMAP" id="MF_01341">
    <property type="entry name" value="Ribosomal_uL15"/>
    <property type="match status" value="1"/>
</dbReference>
<name>A0A0S7WVV7_UNCT6</name>
<comment type="caution">
    <text evidence="8">The sequence shown here is derived from an EMBL/GenBank/DDBJ whole genome shotgun (WGS) entry which is preliminary data.</text>
</comment>
<dbReference type="AlphaFoldDB" id="A0A0S7WVV7"/>
<dbReference type="Gene3D" id="3.100.10.10">
    <property type="match status" value="1"/>
</dbReference>
<accession>A0A0S7WVV7</accession>
<proteinExistence type="inferred from homology"/>
<keyword evidence="2 4" id="KW-0689">Ribosomal protein</keyword>